<dbReference type="EMBL" id="HBEM01034065">
    <property type="protein sequence ID" value="CAD8464302.1"/>
    <property type="molecule type" value="Transcribed_RNA"/>
</dbReference>
<keyword evidence="3" id="KW-0472">Membrane</keyword>
<gene>
    <name evidence="5" type="ORF">LAMO00422_LOCUS23268</name>
</gene>
<keyword evidence="3" id="KW-0812">Transmembrane</keyword>
<feature type="compositionally biased region" description="Polar residues" evidence="2">
    <location>
        <begin position="83"/>
        <end position="92"/>
    </location>
</feature>
<organism evidence="5">
    <name type="scientific">Amorphochlora amoebiformis</name>
    <dbReference type="NCBI Taxonomy" id="1561963"/>
    <lineage>
        <taxon>Eukaryota</taxon>
        <taxon>Sar</taxon>
        <taxon>Rhizaria</taxon>
        <taxon>Cercozoa</taxon>
        <taxon>Chlorarachniophyceae</taxon>
        <taxon>Amorphochlora</taxon>
    </lineage>
</organism>
<reference evidence="5" key="1">
    <citation type="submission" date="2021-01" db="EMBL/GenBank/DDBJ databases">
        <authorList>
            <person name="Corre E."/>
            <person name="Pelletier E."/>
            <person name="Niang G."/>
            <person name="Scheremetjew M."/>
            <person name="Finn R."/>
            <person name="Kale V."/>
            <person name="Holt S."/>
            <person name="Cochrane G."/>
            <person name="Meng A."/>
            <person name="Brown T."/>
            <person name="Cohen L."/>
        </authorList>
    </citation>
    <scope>NUCLEOTIDE SEQUENCE</scope>
    <source>
        <strain evidence="5">CCMP2058</strain>
    </source>
</reference>
<protein>
    <submittedName>
        <fullName evidence="5">Uncharacterized protein</fullName>
    </submittedName>
</protein>
<proteinExistence type="predicted"/>
<keyword evidence="3" id="KW-1133">Transmembrane helix</keyword>
<dbReference type="AlphaFoldDB" id="A0A7S0DSR5"/>
<name>A0A7S0DSR5_9EUKA</name>
<feature type="signal peptide" evidence="4">
    <location>
        <begin position="1"/>
        <end position="16"/>
    </location>
</feature>
<feature type="region of interest" description="Disordered" evidence="2">
    <location>
        <begin position="78"/>
        <end position="105"/>
    </location>
</feature>
<evidence type="ECO:0000256" key="4">
    <source>
        <dbReference type="SAM" id="SignalP"/>
    </source>
</evidence>
<evidence type="ECO:0000256" key="1">
    <source>
        <dbReference type="SAM" id="Coils"/>
    </source>
</evidence>
<evidence type="ECO:0000256" key="3">
    <source>
        <dbReference type="SAM" id="Phobius"/>
    </source>
</evidence>
<sequence length="667" mass="73709">MARATLVAVFLLGIVAQKKNFNEGKSQSNVNQILEDLEQIDSELETLKLRKSQLISKLAVEAPEIHRQLNMDIPSDTCPIDHQQGSNTLLQKRSSETKEDAQSDDDEHIKYLGTLPKNDSLGVATAATIVSLRLPINSKIPKKVRRKHHFADFLITAYSKADSSASIVIRRLPDQDIVLAKPLDMGGIVGHISGATSADMKRGVIVLSFKHIKRVECYTFKAWTKLAPSSDQTHSLPHVTTSARVFHQASLSLDSMLMSDMDESQDEDNTDPKGIDCQPYEGEETTVVMAFYDYKSNPGYLIGYKSGRLELRDENLSLRRCIKVSTGEITSISTLKNRVFAFVSESRLRFGKVYPYAKLERKRLQIAGTCAFSNITLRGSSRGQKSGKLDRVVPYSTDTQVTALITNRMDDPTKLIILFQTAKPPETEVTIAEMVLGSHRGGRQLCRATAAGFAGVTGKVIGASTIFGMMSVLTDEGRVSAFNITRSLTDRSLSIDFLQETTLGWKTPNAKSGGRGVLVASRSHKGKSYIVSIETDSDSSGKQGEIGIFETKGRRKPFNNFVLPKVPILLIGVVVILGYNFIFKRKGNSTVGADTRNALLRHHRNNNSIETRRARAALLAAQMRAAMKNGVRTDWKPTNEEDIVPLREGIRRASRRRAASSRVPLQS</sequence>
<keyword evidence="4" id="KW-0732">Signal</keyword>
<feature type="coiled-coil region" evidence="1">
    <location>
        <begin position="30"/>
        <end position="57"/>
    </location>
</feature>
<keyword evidence="1" id="KW-0175">Coiled coil</keyword>
<feature type="chain" id="PRO_5031242372" evidence="4">
    <location>
        <begin position="17"/>
        <end position="667"/>
    </location>
</feature>
<evidence type="ECO:0000313" key="5">
    <source>
        <dbReference type="EMBL" id="CAD8464302.1"/>
    </source>
</evidence>
<feature type="transmembrane region" description="Helical" evidence="3">
    <location>
        <begin position="561"/>
        <end position="582"/>
    </location>
</feature>
<accession>A0A7S0DSR5</accession>
<evidence type="ECO:0000256" key="2">
    <source>
        <dbReference type="SAM" id="MobiDB-lite"/>
    </source>
</evidence>